<name>A0A8I0HDV4_XANCI</name>
<gene>
    <name evidence="1" type="ORF">GUH15_21225</name>
</gene>
<sequence length="163" mass="18295">VLLMETGAEYKFEEVITLDKAGTYTFVGKGNKDKKATLVIKDYNLEVKISCSPERATLSGQGEGEVYTTVVCSSNHKDFITDVRLVGQADSHPVPYEFRTSNPGTYIFEAINKTDVRCTFEVTLAFDVQPNELVWNSDDISSKTFEIDIPENTAWRITPKPQE</sequence>
<evidence type="ECO:0000313" key="2">
    <source>
        <dbReference type="Proteomes" id="UP000653002"/>
    </source>
</evidence>
<comment type="caution">
    <text evidence="1">The sequence shown here is derived from an EMBL/GenBank/DDBJ whole genome shotgun (WGS) entry which is preliminary data.</text>
</comment>
<proteinExistence type="predicted"/>
<feature type="non-terminal residue" evidence="1">
    <location>
        <position position="1"/>
    </location>
</feature>
<protein>
    <submittedName>
        <fullName evidence="1">Uncharacterized protein</fullName>
    </submittedName>
</protein>
<reference evidence="1" key="1">
    <citation type="submission" date="2020-01" db="EMBL/GenBank/DDBJ databases">
        <authorList>
            <person name="Richard D."/>
        </authorList>
    </citation>
    <scope>NUCLEOTIDE SEQUENCE</scope>
    <source>
        <strain evidence="1">JP541</strain>
    </source>
</reference>
<dbReference type="AlphaFoldDB" id="A0A8I0HDV4"/>
<organism evidence="1 2">
    <name type="scientific">Xanthomonas citri pv. citri</name>
    <dbReference type="NCBI Taxonomy" id="611301"/>
    <lineage>
        <taxon>Bacteria</taxon>
        <taxon>Pseudomonadati</taxon>
        <taxon>Pseudomonadota</taxon>
        <taxon>Gammaproteobacteria</taxon>
        <taxon>Lysobacterales</taxon>
        <taxon>Lysobacteraceae</taxon>
        <taxon>Xanthomonas</taxon>
    </lineage>
</organism>
<dbReference type="Proteomes" id="UP000653002">
    <property type="component" value="Unassembled WGS sequence"/>
</dbReference>
<dbReference type="EMBL" id="JAABFR010001598">
    <property type="protein sequence ID" value="MBD4338528.1"/>
    <property type="molecule type" value="Genomic_DNA"/>
</dbReference>
<evidence type="ECO:0000313" key="1">
    <source>
        <dbReference type="EMBL" id="MBD4338528.1"/>
    </source>
</evidence>
<accession>A0A8I0HDV4</accession>